<dbReference type="PROSITE" id="PS50943">
    <property type="entry name" value="HTH_CROC1"/>
    <property type="match status" value="1"/>
</dbReference>
<dbReference type="Gene3D" id="1.10.260.40">
    <property type="entry name" value="lambda repressor-like DNA-binding domains"/>
    <property type="match status" value="1"/>
</dbReference>
<dbReference type="InterPro" id="IPR010982">
    <property type="entry name" value="Lambda_DNA-bd_dom_sf"/>
</dbReference>
<sequence length="187" mass="21557">MNLSKQIKKYRDRDGLSQEMLAEKLYVSRQTISNWENEHSYPDIHNLLLMSVLFNVTLDELVKGDVEIMRNELSKKEWNKRSVQMVVGLLGTTLLIGPSTRFFGNIGLLIPAVCWLFAMHGALKIEKMKKDRQMKTYSQIIAFYDGKTIEEEEVRKNARRDFWIKVALVVEFGVVGGFLAALSLHFS</sequence>
<accession>A0ABS3L8K4</accession>
<organism evidence="4 5">
    <name type="scientific">Candidatus Enterococcus moelleringii</name>
    <dbReference type="NCBI Taxonomy" id="2815325"/>
    <lineage>
        <taxon>Bacteria</taxon>
        <taxon>Bacillati</taxon>
        <taxon>Bacillota</taxon>
        <taxon>Bacilli</taxon>
        <taxon>Lactobacillales</taxon>
        <taxon>Enterococcaceae</taxon>
        <taxon>Enterococcus</taxon>
    </lineage>
</organism>
<dbReference type="EMBL" id="JAFREM010000012">
    <property type="protein sequence ID" value="MBO1305961.1"/>
    <property type="molecule type" value="Genomic_DNA"/>
</dbReference>
<keyword evidence="1" id="KW-0238">DNA-binding</keyword>
<dbReference type="SUPFAM" id="SSF47413">
    <property type="entry name" value="lambda repressor-like DNA-binding domains"/>
    <property type="match status" value="1"/>
</dbReference>
<protein>
    <submittedName>
        <fullName evidence="4">Helix-turn-helix transcriptional regulator</fullName>
    </submittedName>
</protein>
<dbReference type="Pfam" id="PF01381">
    <property type="entry name" value="HTH_3"/>
    <property type="match status" value="1"/>
</dbReference>
<comment type="caution">
    <text evidence="4">The sequence shown here is derived from an EMBL/GenBank/DDBJ whole genome shotgun (WGS) entry which is preliminary data.</text>
</comment>
<dbReference type="InterPro" id="IPR001387">
    <property type="entry name" value="Cro/C1-type_HTH"/>
</dbReference>
<dbReference type="PANTHER" id="PTHR46558">
    <property type="entry name" value="TRACRIPTIONAL REGULATORY PROTEIN-RELATED-RELATED"/>
    <property type="match status" value="1"/>
</dbReference>
<feature type="transmembrane region" description="Helical" evidence="2">
    <location>
        <begin position="83"/>
        <end position="100"/>
    </location>
</feature>
<dbReference type="CDD" id="cd00093">
    <property type="entry name" value="HTH_XRE"/>
    <property type="match status" value="1"/>
</dbReference>
<keyword evidence="5" id="KW-1185">Reference proteome</keyword>
<dbReference type="RefSeq" id="WP_207672893.1">
    <property type="nucleotide sequence ID" value="NZ_JAFREM010000012.1"/>
</dbReference>
<proteinExistence type="predicted"/>
<keyword evidence="2" id="KW-1133">Transmembrane helix</keyword>
<evidence type="ECO:0000256" key="2">
    <source>
        <dbReference type="SAM" id="Phobius"/>
    </source>
</evidence>
<evidence type="ECO:0000313" key="4">
    <source>
        <dbReference type="EMBL" id="MBO1305961.1"/>
    </source>
</evidence>
<evidence type="ECO:0000256" key="1">
    <source>
        <dbReference type="ARBA" id="ARBA00023125"/>
    </source>
</evidence>
<evidence type="ECO:0000313" key="5">
    <source>
        <dbReference type="Proteomes" id="UP000664601"/>
    </source>
</evidence>
<keyword evidence="2" id="KW-0812">Transmembrane</keyword>
<dbReference type="Proteomes" id="UP000664601">
    <property type="component" value="Unassembled WGS sequence"/>
</dbReference>
<gene>
    <name evidence="4" type="ORF">JZO70_07305</name>
</gene>
<evidence type="ECO:0000259" key="3">
    <source>
        <dbReference type="PROSITE" id="PS50943"/>
    </source>
</evidence>
<dbReference type="PANTHER" id="PTHR46558:SF15">
    <property type="entry name" value="HELIX-TURN-HELIX DOMAIN PROTEIN"/>
    <property type="match status" value="1"/>
</dbReference>
<reference evidence="4 5" key="1">
    <citation type="submission" date="2021-03" db="EMBL/GenBank/DDBJ databases">
        <title>Enterococcal diversity collection.</title>
        <authorList>
            <person name="Gilmore M.S."/>
            <person name="Schwartzman J."/>
            <person name="Van Tyne D."/>
            <person name="Martin M."/>
            <person name="Earl A.M."/>
            <person name="Manson A.L."/>
            <person name="Straub T."/>
            <person name="Salamzade R."/>
            <person name="Saavedra J."/>
            <person name="Lebreton F."/>
            <person name="Prichula J."/>
            <person name="Schaufler K."/>
            <person name="Gaca A."/>
            <person name="Sgardioli B."/>
            <person name="Wagenaar J."/>
            <person name="Strong T."/>
        </authorList>
    </citation>
    <scope>NUCLEOTIDE SEQUENCE [LARGE SCALE GENOMIC DNA]</scope>
    <source>
        <strain evidence="4 5">669A</strain>
    </source>
</reference>
<dbReference type="SMART" id="SM00530">
    <property type="entry name" value="HTH_XRE"/>
    <property type="match status" value="1"/>
</dbReference>
<feature type="domain" description="HTH cro/C1-type" evidence="3">
    <location>
        <begin position="7"/>
        <end position="61"/>
    </location>
</feature>
<feature type="transmembrane region" description="Helical" evidence="2">
    <location>
        <begin position="162"/>
        <end position="186"/>
    </location>
</feature>
<feature type="transmembrane region" description="Helical" evidence="2">
    <location>
        <begin position="106"/>
        <end position="125"/>
    </location>
</feature>
<name>A0ABS3L8K4_9ENTE</name>
<keyword evidence="2" id="KW-0472">Membrane</keyword>